<dbReference type="EMBL" id="JABCRE010000002">
    <property type="protein sequence ID" value="NMW31751.1"/>
    <property type="molecule type" value="Genomic_DNA"/>
</dbReference>
<organism evidence="3 4">
    <name type="scientific">Pontixanthobacter rizhaonensis</name>
    <dbReference type="NCBI Taxonomy" id="2730337"/>
    <lineage>
        <taxon>Bacteria</taxon>
        <taxon>Pseudomonadati</taxon>
        <taxon>Pseudomonadota</taxon>
        <taxon>Alphaproteobacteria</taxon>
        <taxon>Sphingomonadales</taxon>
        <taxon>Erythrobacteraceae</taxon>
        <taxon>Pontixanthobacter</taxon>
    </lineage>
</organism>
<reference evidence="3 4" key="1">
    <citation type="submission" date="2020-04" db="EMBL/GenBank/DDBJ databases">
        <authorList>
            <person name="Liu A."/>
        </authorList>
    </citation>
    <scope>NUCLEOTIDE SEQUENCE [LARGE SCALE GENOMIC DNA]</scope>
    <source>
        <strain evidence="3 4">RZ02</strain>
    </source>
</reference>
<evidence type="ECO:0000256" key="1">
    <source>
        <dbReference type="SAM" id="Phobius"/>
    </source>
</evidence>
<feature type="transmembrane region" description="Helical" evidence="1">
    <location>
        <begin position="41"/>
        <end position="58"/>
    </location>
</feature>
<dbReference type="AlphaFoldDB" id="A0A848QDP0"/>
<feature type="signal peptide" evidence="2">
    <location>
        <begin position="1"/>
        <end position="31"/>
    </location>
</feature>
<accession>A0A848QDP0</accession>
<dbReference type="Proteomes" id="UP000561181">
    <property type="component" value="Unassembled WGS sequence"/>
</dbReference>
<name>A0A848QDP0_9SPHN</name>
<protein>
    <submittedName>
        <fullName evidence="3">Uncharacterized protein</fullName>
    </submittedName>
</protein>
<evidence type="ECO:0000313" key="4">
    <source>
        <dbReference type="Proteomes" id="UP000561181"/>
    </source>
</evidence>
<keyword evidence="2" id="KW-0732">Signal</keyword>
<keyword evidence="1" id="KW-1133">Transmembrane helix</keyword>
<proteinExistence type="predicted"/>
<keyword evidence="1" id="KW-0472">Membrane</keyword>
<evidence type="ECO:0000256" key="2">
    <source>
        <dbReference type="SAM" id="SignalP"/>
    </source>
</evidence>
<dbReference type="RefSeq" id="WP_170011521.1">
    <property type="nucleotide sequence ID" value="NZ_JABCRE010000002.1"/>
</dbReference>
<gene>
    <name evidence="3" type="ORF">HKD42_06735</name>
</gene>
<comment type="caution">
    <text evidence="3">The sequence shown here is derived from an EMBL/GenBank/DDBJ whole genome shotgun (WGS) entry which is preliminary data.</text>
</comment>
<keyword evidence="1" id="KW-0812">Transmembrane</keyword>
<evidence type="ECO:0000313" key="3">
    <source>
        <dbReference type="EMBL" id="NMW31751.1"/>
    </source>
</evidence>
<keyword evidence="4" id="KW-1185">Reference proteome</keyword>
<sequence length="173" mass="19342">MKTISKALAKKSVVAVAAGAMAVTSAAPAYARDRHNDKISAGEVIAGAVIIGGLAAILSSGNKRDRYRDGYRHDNRYDARYDRRRGNGERAVERCIRAAERDARRSGFRYADVTQIRDVERTRYGWRVKGRIEVQGSRGYDRRGYGADRGRFSCDVSRGRVQGLNYRGIRGLR</sequence>
<feature type="chain" id="PRO_5032900343" evidence="2">
    <location>
        <begin position="32"/>
        <end position="173"/>
    </location>
</feature>